<evidence type="ECO:0000313" key="1">
    <source>
        <dbReference type="EMBL" id="QPB11934.1"/>
    </source>
</evidence>
<reference evidence="1" key="1">
    <citation type="submission" date="2020-10" db="EMBL/GenBank/DDBJ databases">
        <title>Novel bacteriophages targeting Providencia spp. as potential agents for phage therapy.</title>
        <authorList>
            <person name="Rakov C."/>
            <person name="Alkalay-Oren S."/>
            <person name="Coppenhagen-Glazer S."/>
            <person name="Hazan R."/>
        </authorList>
    </citation>
    <scope>NUCLEOTIDE SEQUENCE</scope>
</reference>
<dbReference type="InterPro" id="IPR016412">
    <property type="entry name" value="RNA_pol_inhibitor"/>
</dbReference>
<dbReference type="Proteomes" id="UP000663070">
    <property type="component" value="Segment"/>
</dbReference>
<dbReference type="EMBL" id="MW057854">
    <property type="protein sequence ID" value="QPB11934.1"/>
    <property type="molecule type" value="Genomic_DNA"/>
</dbReference>
<evidence type="ECO:0000313" key="2">
    <source>
        <dbReference type="Proteomes" id="UP000663070"/>
    </source>
</evidence>
<keyword evidence="2" id="KW-1185">Reference proteome</keyword>
<sequence>MRKFIVEIVERCIVSGSVANSYEVPVYAENLDEALEVIDQKYTSQGVETGRVYQQINEVKQ</sequence>
<dbReference type="InterPro" id="IPR038715">
    <property type="entry name" value="RNA_pol_inhibitor_sf"/>
</dbReference>
<accession>A0A873WSY6</accession>
<name>A0A873WSY6_9CAUD</name>
<proteinExistence type="predicted"/>
<dbReference type="Pfam" id="PF16857">
    <property type="entry name" value="RNA_pol_inhib"/>
    <property type="match status" value="1"/>
</dbReference>
<organism evidence="1 2">
    <name type="scientific">Providencia phage PSTCR2</name>
    <dbReference type="NCBI Taxonomy" id="2783544"/>
    <lineage>
        <taxon>Viruses</taxon>
        <taxon>Duplodnaviria</taxon>
        <taxon>Heunggongvirae</taxon>
        <taxon>Uroviricota</taxon>
        <taxon>Caudoviricetes</taxon>
        <taxon>Autographivirales</taxon>
        <taxon>Autotranscriptaviridae</taxon>
        <taxon>Studiervirinae</taxon>
        <taxon>Solymavirus</taxon>
        <taxon>Solymavirus PSTCR2</taxon>
    </lineage>
</organism>
<dbReference type="Gene3D" id="3.10.20.510">
    <property type="entry name" value="RNA polymerase inhibitor"/>
    <property type="match status" value="1"/>
</dbReference>
<protein>
    <submittedName>
        <fullName evidence="1">Uncharacterized protein</fullName>
    </submittedName>
</protein>